<organism evidence="9 10">
    <name type="scientific">Pseudoalteromonas phenolica</name>
    <dbReference type="NCBI Taxonomy" id="161398"/>
    <lineage>
        <taxon>Bacteria</taxon>
        <taxon>Pseudomonadati</taxon>
        <taxon>Pseudomonadota</taxon>
        <taxon>Gammaproteobacteria</taxon>
        <taxon>Alteromonadales</taxon>
        <taxon>Pseudoalteromonadaceae</taxon>
        <taxon>Pseudoalteromonas</taxon>
    </lineage>
</organism>
<evidence type="ECO:0000256" key="2">
    <source>
        <dbReference type="ARBA" id="ARBA00017881"/>
    </source>
</evidence>
<dbReference type="InterPro" id="IPR002081">
    <property type="entry name" value="Cryptochrome/DNA_photolyase_1"/>
</dbReference>
<name>A0A0S2K7J7_9GAMM</name>
<dbReference type="GO" id="GO:0003677">
    <property type="term" value="F:DNA binding"/>
    <property type="evidence" value="ECO:0007669"/>
    <property type="project" value="TreeGrafter"/>
</dbReference>
<dbReference type="Gene3D" id="1.10.579.10">
    <property type="entry name" value="DNA Cyclobutane Dipyrimidine Photolyase, subunit A, domain 3"/>
    <property type="match status" value="1"/>
</dbReference>
<dbReference type="GO" id="GO:0071949">
    <property type="term" value="F:FAD binding"/>
    <property type="evidence" value="ECO:0007669"/>
    <property type="project" value="TreeGrafter"/>
</dbReference>
<dbReference type="GO" id="GO:0003913">
    <property type="term" value="F:DNA photolyase activity"/>
    <property type="evidence" value="ECO:0007669"/>
    <property type="project" value="InterPro"/>
</dbReference>
<feature type="binding site" evidence="6">
    <location>
        <begin position="248"/>
        <end position="252"/>
    </location>
    <ligand>
        <name>FAD</name>
        <dbReference type="ChEBI" id="CHEBI:57692"/>
    </ligand>
</feature>
<dbReference type="KEGG" id="pphe:PP2015_3800"/>
<dbReference type="GO" id="GO:0000719">
    <property type="term" value="P:photoreactive repair"/>
    <property type="evidence" value="ECO:0007669"/>
    <property type="project" value="TreeGrafter"/>
</dbReference>
<evidence type="ECO:0000313" key="10">
    <source>
        <dbReference type="Proteomes" id="UP000061457"/>
    </source>
</evidence>
<dbReference type="InterPro" id="IPR036155">
    <property type="entry name" value="Crypto/Photolyase_N_sf"/>
</dbReference>
<dbReference type="RefSeq" id="WP_227009279.1">
    <property type="nucleotide sequence ID" value="NZ_CP013188.1"/>
</dbReference>
<feature type="binding site" evidence="6">
    <location>
        <begin position="385"/>
        <end position="387"/>
    </location>
    <ligand>
        <name>FAD</name>
        <dbReference type="ChEBI" id="CHEBI:57692"/>
    </ligand>
</feature>
<gene>
    <name evidence="9" type="ORF">PP2015_3800</name>
</gene>
<protein>
    <recommendedName>
        <fullName evidence="2 7">Cryptochrome DASH</fullName>
    </recommendedName>
</protein>
<comment type="function">
    <text evidence="7">May have a photoreceptor function.</text>
</comment>
<dbReference type="PROSITE" id="PS51645">
    <property type="entry name" value="PHR_CRY_ALPHA_BETA"/>
    <property type="match status" value="1"/>
</dbReference>
<dbReference type="Pfam" id="PF00875">
    <property type="entry name" value="DNA_photolyase"/>
    <property type="match status" value="1"/>
</dbReference>
<evidence type="ECO:0000256" key="1">
    <source>
        <dbReference type="ARBA" id="ARBA00005862"/>
    </source>
</evidence>
<dbReference type="EMBL" id="CP013188">
    <property type="protein sequence ID" value="ALO44269.1"/>
    <property type="molecule type" value="Genomic_DNA"/>
</dbReference>
<dbReference type="NCBIfam" id="TIGR02765">
    <property type="entry name" value="crypto_DASH"/>
    <property type="match status" value="1"/>
</dbReference>
<dbReference type="PATRIC" id="fig|161398.10.peg.3884"/>
<evidence type="ECO:0000256" key="5">
    <source>
        <dbReference type="ARBA" id="ARBA00022991"/>
    </source>
</evidence>
<keyword evidence="4 6" id="KW-0274">FAD</keyword>
<dbReference type="PRINTS" id="PR00147">
    <property type="entry name" value="DNAPHOTLYASE"/>
</dbReference>
<dbReference type="Gene3D" id="1.25.40.80">
    <property type="match status" value="1"/>
</dbReference>
<dbReference type="InterPro" id="IPR014133">
    <property type="entry name" value="Cry_DASH"/>
</dbReference>
<evidence type="ECO:0000256" key="3">
    <source>
        <dbReference type="ARBA" id="ARBA00022630"/>
    </source>
</evidence>
<evidence type="ECO:0000256" key="6">
    <source>
        <dbReference type="PIRSR" id="PIRSR602081-1"/>
    </source>
</evidence>
<dbReference type="InterPro" id="IPR036134">
    <property type="entry name" value="Crypto/Photolyase_FAD-like_sf"/>
</dbReference>
<dbReference type="SUPFAM" id="SSF52425">
    <property type="entry name" value="Cryptochrome/photolyase, N-terminal domain"/>
    <property type="match status" value="1"/>
</dbReference>
<evidence type="ECO:0000313" key="9">
    <source>
        <dbReference type="EMBL" id="ALO44269.1"/>
    </source>
</evidence>
<dbReference type="AlphaFoldDB" id="A0A0S2K7J7"/>
<feature type="domain" description="Photolyase/cryptochrome alpha/beta" evidence="8">
    <location>
        <begin position="4"/>
        <end position="135"/>
    </location>
</feature>
<evidence type="ECO:0000256" key="4">
    <source>
        <dbReference type="ARBA" id="ARBA00022827"/>
    </source>
</evidence>
<evidence type="ECO:0000256" key="7">
    <source>
        <dbReference type="RuleBase" id="RU367151"/>
    </source>
</evidence>
<dbReference type="PANTHER" id="PTHR11455:SF22">
    <property type="entry name" value="CRYPTOCHROME DASH"/>
    <property type="match status" value="1"/>
</dbReference>
<comment type="cofactor">
    <cofactor evidence="6 7">
        <name>FAD</name>
        <dbReference type="ChEBI" id="CHEBI:57692"/>
    </cofactor>
    <text evidence="6 7">Binds 1 FAD per subunit.</text>
</comment>
<dbReference type="PANTHER" id="PTHR11455">
    <property type="entry name" value="CRYPTOCHROME"/>
    <property type="match status" value="1"/>
</dbReference>
<dbReference type="InterPro" id="IPR005101">
    <property type="entry name" value="Cryptochr/Photolyase_FAD-bd"/>
</dbReference>
<comment type="similarity">
    <text evidence="1 7">Belongs to the DNA photolyase class-1 family.</text>
</comment>
<dbReference type="SUPFAM" id="SSF48173">
    <property type="entry name" value="Cryptochrome/photolyase FAD-binding domain"/>
    <property type="match status" value="1"/>
</dbReference>
<accession>A0A0S2K7J7</accession>
<keyword evidence="9" id="KW-0456">Lyase</keyword>
<proteinExistence type="inferred from homology"/>
<feature type="binding site" evidence="6">
    <location>
        <position position="235"/>
    </location>
    <ligand>
        <name>FAD</name>
        <dbReference type="ChEBI" id="CHEBI:57692"/>
    </ligand>
</feature>
<keyword evidence="5 7" id="KW-0157">Chromophore</keyword>
<dbReference type="InterPro" id="IPR006050">
    <property type="entry name" value="DNA_photolyase_N"/>
</dbReference>
<dbReference type="Proteomes" id="UP000061457">
    <property type="component" value="Chromosome II"/>
</dbReference>
<dbReference type="Gene3D" id="3.40.50.620">
    <property type="entry name" value="HUPs"/>
    <property type="match status" value="1"/>
</dbReference>
<reference evidence="9 10" key="1">
    <citation type="submission" date="2015-11" db="EMBL/GenBank/DDBJ databases">
        <authorList>
            <person name="Zhang Y."/>
            <person name="Guo Z."/>
        </authorList>
    </citation>
    <scope>NUCLEOTIDE SEQUENCE [LARGE SCALE GENOMIC DNA]</scope>
    <source>
        <strain evidence="9 10">KCTC 12086</strain>
    </source>
</reference>
<dbReference type="Pfam" id="PF03441">
    <property type="entry name" value="FAD_binding_7"/>
    <property type="match status" value="1"/>
</dbReference>
<evidence type="ECO:0000259" key="8">
    <source>
        <dbReference type="PROSITE" id="PS51645"/>
    </source>
</evidence>
<dbReference type="InterPro" id="IPR014729">
    <property type="entry name" value="Rossmann-like_a/b/a_fold"/>
</dbReference>
<comment type="cofactor">
    <cofactor evidence="7">
        <name>(6R)-5,10-methylene-5,6,7,8-tetrahydrofolate</name>
        <dbReference type="ChEBI" id="CHEBI:15636"/>
    </cofactor>
    <text evidence="7">Binds 1 5,10-methenyltetrahydrofolate (MTHF) per subunit.</text>
</comment>
<keyword evidence="3 6" id="KW-0285">Flavoprotein</keyword>
<keyword evidence="10" id="KW-1185">Reference proteome</keyword>
<sequence length="454" mass="52432">MLKINTLYWFTHDLRLQDNLLLNNVCDFSDEMSFVYVLNESDFKANNFQQHAMGKQRLLFTLQAISNLALQLAARGHNLILLKGNPVSAISKLCEKLQINTLAVAHQVGVYERQWLKDIEQNTSVRLHSAWQHTLWHDTEVLSHPAYLNSFSKYRRFVEKQKTSEIAEPLTLKELFPPATKTALDFMSTEQVIGDILQSEGLNEESDTESLFQGGEYAASAHLKSYFDSTAPSTYKETRNELDGWQLSTKFSPYLAQGSLSPRQVWHAVEQYESNVTKNESTYWIKFELLWREYFQWLALYQGESLFSFKGQANSKPLTSFFPERFKKWCEGETPYPLVNACMKQLNHTGFMSNRGRQIVASCLVNELCLDWRYGAAYFQQQLLDYDVASNWGNWQYIAGVGVDPRGGRHFNIEKQHAQYDPHDVFVNHWLGKQDFQPLDSVDAADWPVATRAQ</sequence>
<dbReference type="STRING" id="161398.PP2015_3800"/>